<dbReference type="PANTHER" id="PTHR11364">
    <property type="entry name" value="THIOSULFATE SULFERTANSFERASE"/>
    <property type="match status" value="1"/>
</dbReference>
<dbReference type="Pfam" id="PF00581">
    <property type="entry name" value="Rhodanese"/>
    <property type="match status" value="2"/>
</dbReference>
<dbReference type="STRING" id="438753.AZC_3403"/>
<evidence type="ECO:0000256" key="3">
    <source>
        <dbReference type="RuleBase" id="RU000507"/>
    </source>
</evidence>
<dbReference type="SMART" id="SM00450">
    <property type="entry name" value="RHOD"/>
    <property type="match status" value="2"/>
</dbReference>
<accession>A8IIG4</accession>
<dbReference type="GO" id="GO:0004792">
    <property type="term" value="F:thiosulfate-cyanide sulfurtransferase activity"/>
    <property type="evidence" value="ECO:0007669"/>
    <property type="project" value="InterPro"/>
</dbReference>
<dbReference type="FunFam" id="3.40.250.10:FF:000015">
    <property type="entry name" value="Sulfurtransferase"/>
    <property type="match status" value="1"/>
</dbReference>
<dbReference type="InterPro" id="IPR036873">
    <property type="entry name" value="Rhodanese-like_dom_sf"/>
</dbReference>
<feature type="domain" description="Rhodanese" evidence="4">
    <location>
        <begin position="169"/>
        <end position="283"/>
    </location>
</feature>
<organism evidence="5 6">
    <name type="scientific">Azorhizobium caulinodans (strain ATCC 43989 / DSM 5975 / JCM 20966 / LMG 6465 / NBRC 14845 / NCIMB 13405 / ORS 571)</name>
    <dbReference type="NCBI Taxonomy" id="438753"/>
    <lineage>
        <taxon>Bacteria</taxon>
        <taxon>Pseudomonadati</taxon>
        <taxon>Pseudomonadota</taxon>
        <taxon>Alphaproteobacteria</taxon>
        <taxon>Hyphomicrobiales</taxon>
        <taxon>Xanthobacteraceae</taxon>
        <taxon>Azorhizobium</taxon>
    </lineage>
</organism>
<evidence type="ECO:0000313" key="6">
    <source>
        <dbReference type="Proteomes" id="UP000000270"/>
    </source>
</evidence>
<dbReference type="eggNOG" id="COG2897">
    <property type="taxonomic scope" value="Bacteria"/>
</dbReference>
<reference evidence="5 6" key="1">
    <citation type="journal article" date="2007" name="Appl. Environ. Microbiol.">
        <title>Rhizobial factors required for stem nodule maturation and maintenance in Sesbania rostrata-Azorhizobium caulinodans ORS571 symbiosis.</title>
        <authorList>
            <person name="Suzuki S."/>
            <person name="Aono T."/>
            <person name="Lee KB."/>
            <person name="Suzuki T."/>
            <person name="Liu CT."/>
            <person name="Miwa H."/>
            <person name="Wakao S."/>
            <person name="Iki T."/>
            <person name="Oyaizu H."/>
        </authorList>
    </citation>
    <scope>NUCLEOTIDE SEQUENCE [LARGE SCALE GENOMIC DNA]</scope>
    <source>
        <strain evidence="6">ATCC 43989 / DSM 5975 / JCM 20966 / LMG 6465 / NBRC 14845 / NCIMB 13405 / ORS 571</strain>
    </source>
</reference>
<dbReference type="RefSeq" id="WP_012171926.1">
    <property type="nucleotide sequence ID" value="NC_009937.1"/>
</dbReference>
<dbReference type="InterPro" id="IPR001763">
    <property type="entry name" value="Rhodanese-like_dom"/>
</dbReference>
<dbReference type="PROSITE" id="PS50206">
    <property type="entry name" value="RHODANESE_3"/>
    <property type="match status" value="2"/>
</dbReference>
<sequence>MSSSAFETPVVSTEWLAAHLGEGDLRILDCTWHHPSTNLDGRTQYRGRHLPGAVHFDIDQVADKTNPLPHMLPKEEDFAAKMGLLGVGTGDRAVVYDRLCGGAAAARAWWMFRVFGHENVALLDGGYAKWAAEKRPAEMAPVRPEARSFTAGFNPALLRTLDQMKANLASGAEQVLDARGPGKFDGTQEDVYAFAKRGHMPNAVNVPWGDLVDTQTGALVAPEAISARFAAAGVDLDRPIVTTCASGILAPMLSLALKLLGREAPVYDGSWAEWEKAADAPVAAAA</sequence>
<keyword evidence="6" id="KW-1185">Reference proteome</keyword>
<dbReference type="KEGG" id="azc:AZC_3403"/>
<dbReference type="HOGENOM" id="CLU_031618_3_0_5"/>
<evidence type="ECO:0000259" key="4">
    <source>
        <dbReference type="PROSITE" id="PS50206"/>
    </source>
</evidence>
<dbReference type="InterPro" id="IPR045078">
    <property type="entry name" value="TST/MPST-like"/>
</dbReference>
<name>A8IIG4_AZOC5</name>
<dbReference type="AlphaFoldDB" id="A8IIG4"/>
<evidence type="ECO:0000256" key="1">
    <source>
        <dbReference type="ARBA" id="ARBA00022679"/>
    </source>
</evidence>
<proteinExistence type="predicted"/>
<dbReference type="CDD" id="cd01449">
    <property type="entry name" value="TST_Repeat_2"/>
    <property type="match status" value="1"/>
</dbReference>
<feature type="domain" description="Rhodanese" evidence="4">
    <location>
        <begin position="21"/>
        <end position="139"/>
    </location>
</feature>
<dbReference type="EMBL" id="AP009384">
    <property type="protein sequence ID" value="BAF89401.1"/>
    <property type="molecule type" value="Genomic_DNA"/>
</dbReference>
<reference evidence="5 6" key="4">
    <citation type="journal article" date="2009" name="Appl. Environ. Microbiol.">
        <title>Comparative genome-wide transcriptional profiling of Azorhizobium caulinodans ORS571 grown under free-living and symbiotic conditions.</title>
        <authorList>
            <person name="Tsukada S."/>
            <person name="Aono T."/>
            <person name="Akiba N."/>
            <person name="Lee KB."/>
            <person name="Liu CT."/>
            <person name="Toyazaki H."/>
            <person name="Oyaizu H."/>
        </authorList>
    </citation>
    <scope>NUCLEOTIDE SEQUENCE [LARGE SCALE GENOMIC DNA]</scope>
    <source>
        <strain evidence="6">ATCC 43989 / DSM 5975 / JCM 20966 / LMG 6465 / NBRC 14845 / NCIMB 13405 / ORS 571</strain>
    </source>
</reference>
<dbReference type="InterPro" id="IPR001307">
    <property type="entry name" value="Thiosulphate_STrfase_CS"/>
</dbReference>
<evidence type="ECO:0000313" key="5">
    <source>
        <dbReference type="EMBL" id="BAF89401.1"/>
    </source>
</evidence>
<dbReference type="PANTHER" id="PTHR11364:SF27">
    <property type="entry name" value="SULFURTRANSFERASE"/>
    <property type="match status" value="1"/>
</dbReference>
<keyword evidence="2" id="KW-0677">Repeat</keyword>
<dbReference type="SUPFAM" id="SSF52821">
    <property type="entry name" value="Rhodanese/Cell cycle control phosphatase"/>
    <property type="match status" value="2"/>
</dbReference>
<keyword evidence="1 3" id="KW-0808">Transferase</keyword>
<dbReference type="CDD" id="cd01448">
    <property type="entry name" value="TST_Repeat_1"/>
    <property type="match status" value="1"/>
</dbReference>
<evidence type="ECO:0000256" key="2">
    <source>
        <dbReference type="ARBA" id="ARBA00022737"/>
    </source>
</evidence>
<reference evidence="5 6" key="5">
    <citation type="journal article" date="2010" name="Appl. Environ. Microbiol.">
        <title>phrR-like gene praR of Azorhizobium caulinodans ORS571 is essential for symbiosis with Sesbania rostrata and is involved in expression of reb genes.</title>
        <authorList>
            <person name="Akiba N."/>
            <person name="Aono T."/>
            <person name="Toyazaki H."/>
            <person name="Sato S."/>
            <person name="Oyaizu H."/>
        </authorList>
    </citation>
    <scope>NUCLEOTIDE SEQUENCE [LARGE SCALE GENOMIC DNA]</scope>
    <source>
        <strain evidence="6">ATCC 43989 / DSM 5975 / JCM 20966 / LMG 6465 / NBRC 14845 / NCIMB 13405 / ORS 571</strain>
    </source>
</reference>
<reference evidence="6" key="2">
    <citation type="submission" date="2007-04" db="EMBL/GenBank/DDBJ databases">
        <title>Complete genome sequence of the nitrogen-fixing bacterium Azorhizobium caulinodans ORS571.</title>
        <authorList>
            <person name="Lee K.B."/>
            <person name="Backer P.D."/>
            <person name="Aono T."/>
            <person name="Liu C.T."/>
            <person name="Suzuki S."/>
            <person name="Suzuki T."/>
            <person name="Kaneko T."/>
            <person name="Yamada M."/>
            <person name="Tabata S."/>
            <person name="Kupfer D.M."/>
            <person name="Najar F.Z."/>
            <person name="Wiley G.B."/>
            <person name="Roe B."/>
            <person name="Binnewies T."/>
            <person name="Ussery D."/>
            <person name="Vereecke D."/>
            <person name="Gevers D."/>
            <person name="Holsters M."/>
            <person name="Oyaizu H."/>
        </authorList>
    </citation>
    <scope>NUCLEOTIDE SEQUENCE [LARGE SCALE GENOMIC DNA]</scope>
    <source>
        <strain evidence="6">ATCC 43989 / DSM 5975 / JCM 20966 / LMG 6465 / NBRC 14845 / NCIMB 13405 / ORS 571</strain>
    </source>
</reference>
<gene>
    <name evidence="5" type="ordered locus">AZC_3403</name>
</gene>
<dbReference type="Proteomes" id="UP000000270">
    <property type="component" value="Chromosome"/>
</dbReference>
<dbReference type="PROSITE" id="PS00380">
    <property type="entry name" value="RHODANESE_1"/>
    <property type="match status" value="1"/>
</dbReference>
<reference evidence="5 6" key="3">
    <citation type="journal article" date="2008" name="BMC Genomics">
        <title>The genome of the versatile nitrogen fixer Azorhizobium caulinodans ORS571.</title>
        <authorList>
            <person name="Lee KB."/>
            <person name="Backer P.D."/>
            <person name="Aono T."/>
            <person name="Liu CT."/>
            <person name="Suzuki S."/>
            <person name="Suzuki T."/>
            <person name="Kaneko T."/>
            <person name="Yamada M."/>
            <person name="Tabata S."/>
            <person name="Kupfer D.M."/>
            <person name="Najar F.Z."/>
            <person name="Wiley G.B."/>
            <person name="Roe B."/>
            <person name="Binnewies T.T."/>
            <person name="Ussery D.W."/>
            <person name="D'Haeze W."/>
            <person name="Herder J.D."/>
            <person name="Gevers D."/>
            <person name="Vereecke D."/>
            <person name="Holsters M."/>
            <person name="Oyaizu H."/>
        </authorList>
    </citation>
    <scope>NUCLEOTIDE SEQUENCE [LARGE SCALE GENOMIC DNA]</scope>
    <source>
        <strain evidence="6">ATCC 43989 / DSM 5975 / JCM 20966 / LMG 6465 / NBRC 14845 / NCIMB 13405 / ORS 571</strain>
    </source>
</reference>
<dbReference type="Gene3D" id="3.40.250.10">
    <property type="entry name" value="Rhodanese-like domain"/>
    <property type="match status" value="2"/>
</dbReference>
<reference evidence="5 6" key="6">
    <citation type="journal article" date="2011" name="Appl. Environ. Microbiol.">
        <title>Involvement of the azorhizobial chromosome partition gene (parA) in the onset of bacteroid differentiation during Sesbania rostrata stem nodule development.</title>
        <authorList>
            <person name="Liu CT."/>
            <person name="Lee KB."/>
            <person name="Wang YS."/>
            <person name="Peng MH."/>
            <person name="Lee KT."/>
            <person name="Suzuki S."/>
            <person name="Suzuki T."/>
            <person name="Oyaizu H."/>
        </authorList>
    </citation>
    <scope>NUCLEOTIDE SEQUENCE [LARGE SCALE GENOMIC DNA]</scope>
    <source>
        <strain evidence="6">ATCC 43989 / DSM 5975 / JCM 20966 / LMG 6465 / NBRC 14845 / NCIMB 13405 / ORS 571</strain>
    </source>
</reference>
<dbReference type="PROSITE" id="PS00683">
    <property type="entry name" value="RHODANESE_2"/>
    <property type="match status" value="1"/>
</dbReference>
<protein>
    <recommendedName>
        <fullName evidence="3">Sulfurtransferase</fullName>
    </recommendedName>
</protein>